<feature type="transmembrane region" description="Helical" evidence="6">
    <location>
        <begin position="314"/>
        <end position="334"/>
    </location>
</feature>
<evidence type="ECO:0000313" key="8">
    <source>
        <dbReference type="Proteomes" id="UP000503336"/>
    </source>
</evidence>
<feature type="transmembrane region" description="Helical" evidence="6">
    <location>
        <begin position="49"/>
        <end position="69"/>
    </location>
</feature>
<feature type="transmembrane region" description="Helical" evidence="6">
    <location>
        <begin position="195"/>
        <end position="214"/>
    </location>
</feature>
<evidence type="ECO:0000256" key="6">
    <source>
        <dbReference type="SAM" id="Phobius"/>
    </source>
</evidence>
<feature type="transmembrane region" description="Helical" evidence="6">
    <location>
        <begin position="81"/>
        <end position="100"/>
    </location>
</feature>
<proteinExistence type="predicted"/>
<dbReference type="PANTHER" id="PTHR23519:SF1">
    <property type="entry name" value="AUTOPHAGY-RELATED PROTEIN 22"/>
    <property type="match status" value="1"/>
</dbReference>
<feature type="transmembrane region" description="Helical" evidence="6">
    <location>
        <begin position="261"/>
        <end position="279"/>
    </location>
</feature>
<keyword evidence="3 6" id="KW-0812">Transmembrane</keyword>
<dbReference type="EMBL" id="CP049056">
    <property type="protein sequence ID" value="QIE54287.1"/>
    <property type="molecule type" value="Genomic_DNA"/>
</dbReference>
<feature type="transmembrane region" description="Helical" evidence="6">
    <location>
        <begin position="106"/>
        <end position="126"/>
    </location>
</feature>
<dbReference type="SUPFAM" id="SSF103473">
    <property type="entry name" value="MFS general substrate transporter"/>
    <property type="match status" value="1"/>
</dbReference>
<feature type="transmembrane region" description="Helical" evidence="6">
    <location>
        <begin position="393"/>
        <end position="415"/>
    </location>
</feature>
<accession>A0A7L5BV07</accession>
<dbReference type="Proteomes" id="UP000503336">
    <property type="component" value="Chromosome"/>
</dbReference>
<dbReference type="PANTHER" id="PTHR23519">
    <property type="entry name" value="AUTOPHAGY-RELATED PROTEIN 22"/>
    <property type="match status" value="1"/>
</dbReference>
<dbReference type="InterPro" id="IPR024671">
    <property type="entry name" value="Atg22-like"/>
</dbReference>
<feature type="transmembrane region" description="Helical" evidence="6">
    <location>
        <begin position="354"/>
        <end position="373"/>
    </location>
</feature>
<dbReference type="InterPro" id="IPR050495">
    <property type="entry name" value="ATG22/LtaA_families"/>
</dbReference>
<evidence type="ECO:0000313" key="7">
    <source>
        <dbReference type="EMBL" id="QIE54287.1"/>
    </source>
</evidence>
<reference evidence="7 8" key="1">
    <citation type="submission" date="2020-02" db="EMBL/GenBank/DDBJ databases">
        <title>complete genome sequence of Rhodobacteraceae bacterium.</title>
        <authorList>
            <person name="Park J."/>
            <person name="Kim Y.-S."/>
            <person name="Kim K.-H."/>
        </authorList>
    </citation>
    <scope>NUCLEOTIDE SEQUENCE [LARGE SCALE GENOMIC DNA]</scope>
    <source>
        <strain evidence="7 8">RR4-56</strain>
    </source>
</reference>
<dbReference type="Gene3D" id="1.20.1250.20">
    <property type="entry name" value="MFS general substrate transporter like domains"/>
    <property type="match status" value="1"/>
</dbReference>
<comment type="subcellular location">
    <subcellularLocation>
        <location evidence="1">Endomembrane system</location>
        <topology evidence="1">Multi-pass membrane protein</topology>
    </subcellularLocation>
</comment>
<gene>
    <name evidence="7" type="ORF">G5B40_01790</name>
</gene>
<evidence type="ECO:0000256" key="5">
    <source>
        <dbReference type="ARBA" id="ARBA00023136"/>
    </source>
</evidence>
<evidence type="ECO:0000256" key="1">
    <source>
        <dbReference type="ARBA" id="ARBA00004127"/>
    </source>
</evidence>
<keyword evidence="2" id="KW-0813">Transport</keyword>
<name>A0A7L5BV07_9RHOB</name>
<dbReference type="AlphaFoldDB" id="A0A7L5BV07"/>
<feature type="transmembrane region" description="Helical" evidence="6">
    <location>
        <begin position="147"/>
        <end position="167"/>
    </location>
</feature>
<organism evidence="7 8">
    <name type="scientific">Pikeienuella piscinae</name>
    <dbReference type="NCBI Taxonomy" id="2748098"/>
    <lineage>
        <taxon>Bacteria</taxon>
        <taxon>Pseudomonadati</taxon>
        <taxon>Pseudomonadota</taxon>
        <taxon>Alphaproteobacteria</taxon>
        <taxon>Rhodobacterales</taxon>
        <taxon>Paracoccaceae</taxon>
        <taxon>Pikeienuella</taxon>
    </lineage>
</organism>
<evidence type="ECO:0000256" key="3">
    <source>
        <dbReference type="ARBA" id="ARBA00022692"/>
    </source>
</evidence>
<evidence type="ECO:0000256" key="2">
    <source>
        <dbReference type="ARBA" id="ARBA00022448"/>
    </source>
</evidence>
<dbReference type="GO" id="GO:0012505">
    <property type="term" value="C:endomembrane system"/>
    <property type="evidence" value="ECO:0007669"/>
    <property type="project" value="UniProtKB-SubCell"/>
</dbReference>
<feature type="transmembrane region" description="Helical" evidence="6">
    <location>
        <begin position="421"/>
        <end position="442"/>
    </location>
</feature>
<evidence type="ECO:0000256" key="4">
    <source>
        <dbReference type="ARBA" id="ARBA00022989"/>
    </source>
</evidence>
<feature type="transmembrane region" description="Helical" evidence="6">
    <location>
        <begin position="12"/>
        <end position="37"/>
    </location>
</feature>
<dbReference type="InterPro" id="IPR036259">
    <property type="entry name" value="MFS_trans_sf"/>
</dbReference>
<protein>
    <submittedName>
        <fullName evidence="7">MFS transporter</fullName>
    </submittedName>
</protein>
<keyword evidence="5 6" id="KW-0472">Membrane</keyword>
<dbReference type="KEGG" id="hdh:G5B40_01790"/>
<dbReference type="RefSeq" id="WP_165094309.1">
    <property type="nucleotide sequence ID" value="NZ_CP049056.1"/>
</dbReference>
<dbReference type="Pfam" id="PF11700">
    <property type="entry name" value="ATG22"/>
    <property type="match status" value="1"/>
</dbReference>
<feature type="transmembrane region" description="Helical" evidence="6">
    <location>
        <begin position="285"/>
        <end position="302"/>
    </location>
</feature>
<sequence>MSGRERRAVWGWMFYDWASQPFHTLILTFIFAPYFAASVADSPARGQEIWGYAVAGGSVLIALLAPVLGAVADASGPRRPWIIVFSACYMVGTAGLWFASPGLPDPALILGFFILGLVGVEFTTVFTNSLLPDLGPKEEIGRISGSGWAMGYWGGLASLVIVLGFIVPGPDGDATLLGIQPAFGLKPALGEGPRATGPLSAIWYFVFMIPFALWTPDAARKPRAAGAVAAGLGQLRATLRSLPRDRSLFSYLASSMFYRDALNGLYVFGGIYAAGVLGWETFQLGLFGIIAALAGAVGAWLGGRADRRLGPKPVICFAIAALMLVSIVTITTGPGEVMFIPVGSAAAPSGLPTMVFYLCGAVIGAAGGSLQAASRTMLVRQAREGRMAEAFGIYALAGKATSFLAPFLIAVVTGATESQRIGVTPVILLFLVGLLLMVRVTAEGRK</sequence>
<keyword evidence="8" id="KW-1185">Reference proteome</keyword>
<keyword evidence="4 6" id="KW-1133">Transmembrane helix</keyword>